<comment type="caution">
    <text evidence="2">The sequence shown here is derived from an EMBL/GenBank/DDBJ whole genome shotgun (WGS) entry which is preliminary data.</text>
</comment>
<dbReference type="OrthoDB" id="8936341at2759"/>
<organism evidence="2 3">
    <name type="scientific">Albula glossodonta</name>
    <name type="common">roundjaw bonefish</name>
    <dbReference type="NCBI Taxonomy" id="121402"/>
    <lineage>
        <taxon>Eukaryota</taxon>
        <taxon>Metazoa</taxon>
        <taxon>Chordata</taxon>
        <taxon>Craniata</taxon>
        <taxon>Vertebrata</taxon>
        <taxon>Euteleostomi</taxon>
        <taxon>Actinopterygii</taxon>
        <taxon>Neopterygii</taxon>
        <taxon>Teleostei</taxon>
        <taxon>Albuliformes</taxon>
        <taxon>Albulidae</taxon>
        <taxon>Albula</taxon>
    </lineage>
</organism>
<gene>
    <name evidence="2" type="ORF">JZ751_022265</name>
</gene>
<evidence type="ECO:0000313" key="2">
    <source>
        <dbReference type="EMBL" id="KAG9339950.1"/>
    </source>
</evidence>
<dbReference type="AlphaFoldDB" id="A0A8T2NL30"/>
<protein>
    <submittedName>
        <fullName evidence="2">Uncharacterized protein</fullName>
    </submittedName>
</protein>
<keyword evidence="3" id="KW-1185">Reference proteome</keyword>
<name>A0A8T2NL30_9TELE</name>
<dbReference type="EMBL" id="JAFBMS010000048">
    <property type="protein sequence ID" value="KAG9339950.1"/>
    <property type="molecule type" value="Genomic_DNA"/>
</dbReference>
<proteinExistence type="predicted"/>
<keyword evidence="1" id="KW-0732">Signal</keyword>
<feature type="chain" id="PRO_5035723282" evidence="1">
    <location>
        <begin position="28"/>
        <end position="170"/>
    </location>
</feature>
<evidence type="ECO:0000256" key="1">
    <source>
        <dbReference type="SAM" id="SignalP"/>
    </source>
</evidence>
<reference evidence="2" key="1">
    <citation type="thesis" date="2021" institute="BYU ScholarsArchive" country="Provo, UT, USA">
        <title>Applications of and Algorithms for Genome Assembly and Genomic Analyses with an Emphasis on Marine Teleosts.</title>
        <authorList>
            <person name="Pickett B.D."/>
        </authorList>
    </citation>
    <scope>NUCLEOTIDE SEQUENCE</scope>
    <source>
        <strain evidence="2">HI-2016</strain>
    </source>
</reference>
<sequence length="170" mass="19274">MDRKLPLMGCFYVLLLVFVQILRCAESTYTRRRVETVKAHATDDFGARLDLLSRTRKGRRVIRLPSPDEEVLDDGGYFSGNFDRTEEENYQIRHGFGGFGRRHRLLSRGKYGKFNSDTYACSGIQSRSCRTSADCTGCLGLYTCNISIATCKLKGVSRITDGFFLSLKRT</sequence>
<feature type="signal peptide" evidence="1">
    <location>
        <begin position="1"/>
        <end position="27"/>
    </location>
</feature>
<accession>A0A8T2NL30</accession>
<dbReference type="Proteomes" id="UP000824540">
    <property type="component" value="Unassembled WGS sequence"/>
</dbReference>
<evidence type="ECO:0000313" key="3">
    <source>
        <dbReference type="Proteomes" id="UP000824540"/>
    </source>
</evidence>